<accession>A0A5P8VU89</accession>
<sequence>MKDLIFNSSLLTPHSSLLTPHSSLLTPNFSYNQSLSSSSSQLSW</sequence>
<dbReference type="KEGG" id="nsh:GXM_01435"/>
<gene>
    <name evidence="1" type="ORF">GXM_01435</name>
</gene>
<proteinExistence type="predicted"/>
<dbReference type="AlphaFoldDB" id="A0A5P8VU89"/>
<protein>
    <submittedName>
        <fullName evidence="1">Succinate dehydrogenase flavoprotein subunit</fullName>
    </submittedName>
</protein>
<name>A0A5P8VU89_9NOSO</name>
<keyword evidence="2" id="KW-1185">Reference proteome</keyword>
<evidence type="ECO:0000313" key="1">
    <source>
        <dbReference type="EMBL" id="QFS43962.1"/>
    </source>
</evidence>
<reference evidence="1 2" key="1">
    <citation type="submission" date="2019-10" db="EMBL/GenBank/DDBJ databases">
        <title>Genomic and transcriptomic insights into the perfect genentic adaptation of a filamentous nitrogen-fixing cyanobacterium to rice fields.</title>
        <authorList>
            <person name="Chen Z."/>
        </authorList>
    </citation>
    <scope>NUCLEOTIDE SEQUENCE [LARGE SCALE GENOMIC DNA]</scope>
    <source>
        <strain evidence="1">CCNUC1</strain>
    </source>
</reference>
<organism evidence="1 2">
    <name type="scientific">Nostoc sphaeroides CCNUC1</name>
    <dbReference type="NCBI Taxonomy" id="2653204"/>
    <lineage>
        <taxon>Bacteria</taxon>
        <taxon>Bacillati</taxon>
        <taxon>Cyanobacteriota</taxon>
        <taxon>Cyanophyceae</taxon>
        <taxon>Nostocales</taxon>
        <taxon>Nostocaceae</taxon>
        <taxon>Nostoc</taxon>
    </lineage>
</organism>
<evidence type="ECO:0000313" key="2">
    <source>
        <dbReference type="Proteomes" id="UP000326678"/>
    </source>
</evidence>
<dbReference type="Proteomes" id="UP000326678">
    <property type="component" value="Chromosome Gxm1"/>
</dbReference>
<dbReference type="EMBL" id="CP045226">
    <property type="protein sequence ID" value="QFS43962.1"/>
    <property type="molecule type" value="Genomic_DNA"/>
</dbReference>